<dbReference type="PANTHER" id="PTHR31610:SF0">
    <property type="entry name" value="SLC26A_SULP TRANSPORTER DOMAIN-CONTAINING PROTEIN"/>
    <property type="match status" value="1"/>
</dbReference>
<feature type="transmembrane region" description="Helical" evidence="1">
    <location>
        <begin position="112"/>
        <end position="134"/>
    </location>
</feature>
<gene>
    <name evidence="2" type="ORF">RY972_04305</name>
</gene>
<feature type="transmembrane region" description="Helical" evidence="1">
    <location>
        <begin position="170"/>
        <end position="187"/>
    </location>
</feature>
<feature type="transmembrane region" description="Helical" evidence="1">
    <location>
        <begin position="327"/>
        <end position="360"/>
    </location>
</feature>
<protein>
    <recommendedName>
        <fullName evidence="4">Xanthine permease</fullName>
    </recommendedName>
</protein>
<keyword evidence="1" id="KW-1133">Transmembrane helix</keyword>
<feature type="transmembrane region" description="Helical" evidence="1">
    <location>
        <begin position="199"/>
        <end position="216"/>
    </location>
</feature>
<sequence>MSKMKLEWKKGDWAAYFGLMTNNLTNLLTMMGLLIFVVGIPKEIVYGRIAPAFGMAVLAASLCYAWFGLQLAKKTGRCDVTALPSGPSAPSIFTVSFMVLMPVYQQTGDFEFALQIGLVWCFVEAMILVGGSFLGDAIRQMIPRTVLLSCLSGLGLLLLAMNPMLQAFEAPTVSFVVLLLIFINWFGKKPIFARIPTGLLLLIAGTVLAWVSGLQTPDAIKASMSSFGFNPPQVHVDSFLQGFPHALPYLASAVPLGLANYIFDLENIESAHAAGDEYDTRKVMLTNGLASTLGCLLGNPFPVTVYVGHAGWKAMGASIGYTLASGLTMFLVPLFGLGAFMLAVIPMSAIVPILVFIGVVTANQVVRETPKIEVPVIFICMFPWIANWALTMVNNVMNAAGTSATQIGTEALAHKGVFYEGLAHLGNGAPLASMTWGCIAIFAILNKPLRGAMAAAVGALLALFGVIHSPVVGFAEGSSPMFALAYLMMVVVFVVKHVFESREEALSVSTQDLAKTA</sequence>
<reference evidence="2 3" key="1">
    <citation type="submission" date="2023-10" db="EMBL/GenBank/DDBJ databases">
        <title>Genome analysis of psychrotrophic aerobic bacterium Aeromonas allosaccharophila BIM B-1809 isolated from infected fish.</title>
        <authorList>
            <person name="Leanovich S.I."/>
            <person name="Sidarenka A.V."/>
            <person name="Akhremchuk A.E."/>
            <person name="Sikolenko M.A."/>
            <person name="Valentovich L.N."/>
        </authorList>
    </citation>
    <scope>NUCLEOTIDE SEQUENCE [LARGE SCALE GENOMIC DNA]</scope>
    <source>
        <strain evidence="2 3">BIM B-1809</strain>
    </source>
</reference>
<dbReference type="Proteomes" id="UP001302667">
    <property type="component" value="Chromosome"/>
</dbReference>
<feature type="transmembrane region" description="Helical" evidence="1">
    <location>
        <begin position="428"/>
        <end position="445"/>
    </location>
</feature>
<feature type="transmembrane region" description="Helical" evidence="1">
    <location>
        <begin position="146"/>
        <end position="164"/>
    </location>
</feature>
<feature type="transmembrane region" description="Helical" evidence="1">
    <location>
        <begin position="284"/>
        <end position="307"/>
    </location>
</feature>
<evidence type="ECO:0000313" key="2">
    <source>
        <dbReference type="EMBL" id="WOE67318.1"/>
    </source>
</evidence>
<organism evidence="2 3">
    <name type="scientific">Aeromonas allosaccharophila</name>
    <dbReference type="NCBI Taxonomy" id="656"/>
    <lineage>
        <taxon>Bacteria</taxon>
        <taxon>Pseudomonadati</taxon>
        <taxon>Pseudomonadota</taxon>
        <taxon>Gammaproteobacteria</taxon>
        <taxon>Aeromonadales</taxon>
        <taxon>Aeromonadaceae</taxon>
        <taxon>Aeromonas</taxon>
    </lineage>
</organism>
<accession>A0ABZ0FCJ1</accession>
<keyword evidence="3" id="KW-1185">Reference proteome</keyword>
<evidence type="ECO:0000256" key="1">
    <source>
        <dbReference type="SAM" id="Phobius"/>
    </source>
</evidence>
<feature type="transmembrane region" description="Helical" evidence="1">
    <location>
        <begin position="372"/>
        <end position="390"/>
    </location>
</feature>
<feature type="transmembrane region" description="Helical" evidence="1">
    <location>
        <begin position="452"/>
        <end position="475"/>
    </location>
</feature>
<evidence type="ECO:0008006" key="4">
    <source>
        <dbReference type="Google" id="ProtNLM"/>
    </source>
</evidence>
<dbReference type="EMBL" id="CP136584">
    <property type="protein sequence ID" value="WOE67318.1"/>
    <property type="molecule type" value="Genomic_DNA"/>
</dbReference>
<proteinExistence type="predicted"/>
<feature type="transmembrane region" description="Helical" evidence="1">
    <location>
        <begin position="81"/>
        <end position="100"/>
    </location>
</feature>
<evidence type="ECO:0000313" key="3">
    <source>
        <dbReference type="Proteomes" id="UP001302667"/>
    </source>
</evidence>
<feature type="transmembrane region" description="Helical" evidence="1">
    <location>
        <begin position="481"/>
        <end position="499"/>
    </location>
</feature>
<feature type="transmembrane region" description="Helical" evidence="1">
    <location>
        <begin position="49"/>
        <end position="69"/>
    </location>
</feature>
<name>A0ABZ0FCJ1_9GAMM</name>
<dbReference type="RefSeq" id="WP_317103485.1">
    <property type="nucleotide sequence ID" value="NZ_CP136584.1"/>
</dbReference>
<feature type="transmembrane region" description="Helical" evidence="1">
    <location>
        <begin position="12"/>
        <end position="37"/>
    </location>
</feature>
<keyword evidence="1" id="KW-0472">Membrane</keyword>
<keyword evidence="1" id="KW-0812">Transmembrane</keyword>
<dbReference type="PANTHER" id="PTHR31610">
    <property type="entry name" value="SLR0360 PROTEIN"/>
    <property type="match status" value="1"/>
</dbReference>